<evidence type="ECO:0000313" key="2">
    <source>
        <dbReference type="Proteomes" id="UP000887116"/>
    </source>
</evidence>
<reference evidence="1" key="1">
    <citation type="submission" date="2020-07" db="EMBL/GenBank/DDBJ databases">
        <title>Multicomponent nature underlies the extraordinary mechanical properties of spider dragline silk.</title>
        <authorList>
            <person name="Kono N."/>
            <person name="Nakamura H."/>
            <person name="Mori M."/>
            <person name="Yoshida Y."/>
            <person name="Ohtoshi R."/>
            <person name="Malay A.D."/>
            <person name="Moran D.A.P."/>
            <person name="Tomita M."/>
            <person name="Numata K."/>
            <person name="Arakawa K."/>
        </authorList>
    </citation>
    <scope>NUCLEOTIDE SEQUENCE</scope>
</reference>
<gene>
    <name evidence="1" type="primary">NCL1_20329</name>
    <name evidence="1" type="ORF">TNCT_528481</name>
</gene>
<comment type="caution">
    <text evidence="1">The sequence shown here is derived from an EMBL/GenBank/DDBJ whole genome shotgun (WGS) entry which is preliminary data.</text>
</comment>
<organism evidence="1 2">
    <name type="scientific">Trichonephila clavata</name>
    <name type="common">Joro spider</name>
    <name type="synonym">Nephila clavata</name>
    <dbReference type="NCBI Taxonomy" id="2740835"/>
    <lineage>
        <taxon>Eukaryota</taxon>
        <taxon>Metazoa</taxon>
        <taxon>Ecdysozoa</taxon>
        <taxon>Arthropoda</taxon>
        <taxon>Chelicerata</taxon>
        <taxon>Arachnida</taxon>
        <taxon>Araneae</taxon>
        <taxon>Araneomorphae</taxon>
        <taxon>Entelegynae</taxon>
        <taxon>Araneoidea</taxon>
        <taxon>Nephilidae</taxon>
        <taxon>Trichonephila</taxon>
    </lineage>
</organism>
<dbReference type="AlphaFoldDB" id="A0A8X6LE31"/>
<keyword evidence="2" id="KW-1185">Reference proteome</keyword>
<evidence type="ECO:0000313" key="1">
    <source>
        <dbReference type="EMBL" id="GFR07436.1"/>
    </source>
</evidence>
<dbReference type="Proteomes" id="UP000887116">
    <property type="component" value="Unassembled WGS sequence"/>
</dbReference>
<protein>
    <submittedName>
        <fullName evidence="1">Uncharacterized protein</fullName>
    </submittedName>
</protein>
<dbReference type="OrthoDB" id="6442596at2759"/>
<accession>A0A8X6LE31</accession>
<dbReference type="EMBL" id="BMAO01006280">
    <property type="protein sequence ID" value="GFR07436.1"/>
    <property type="molecule type" value="Genomic_DNA"/>
</dbReference>
<name>A0A8X6LE31_TRICU</name>
<proteinExistence type="predicted"/>
<sequence>MSEIFGSVTPLMTLANINSSQDEMTYIAKMRNVMESQIENAEYLRGNAFIQKILCLVRNMSILQILLNHTLAGIVKSHVLVKNDASFLHWRIININDDGFCEDQNLVQHGGRVNSRFDNYAAANRFLVATFMNLNRYYLFEGWYNWFQRDLNLFTNEKLDSIEINDPTVTVNSSLHSWRRVYADNFTLFSCIQDDIDAYVKEQTHGNRPVNVFNQIMGRNIGESFNKFEVLKSIASPYYYVLPYQDKQEYETFSTDPNWCLNRCSTPYMIFSFESALNVAVKITA</sequence>